<dbReference type="AlphaFoldDB" id="A0A844YV23"/>
<dbReference type="Pfam" id="PF14310">
    <property type="entry name" value="Fn3-like"/>
    <property type="match status" value="1"/>
</dbReference>
<dbReference type="GO" id="GO:0008422">
    <property type="term" value="F:beta-glucosidase activity"/>
    <property type="evidence" value="ECO:0007669"/>
    <property type="project" value="UniProtKB-ARBA"/>
</dbReference>
<dbReference type="Gene3D" id="3.20.20.300">
    <property type="entry name" value="Glycoside hydrolase, family 3, N-terminal domain"/>
    <property type="match status" value="1"/>
</dbReference>
<dbReference type="EMBL" id="WTYV01000001">
    <property type="protein sequence ID" value="MXO70691.1"/>
    <property type="molecule type" value="Genomic_DNA"/>
</dbReference>
<dbReference type="GO" id="GO:0009044">
    <property type="term" value="F:xylan 1,4-beta-xylosidase activity"/>
    <property type="evidence" value="ECO:0007669"/>
    <property type="project" value="InterPro"/>
</dbReference>
<feature type="domain" description="Fibronectin type III-like" evidence="8">
    <location>
        <begin position="731"/>
        <end position="800"/>
    </location>
</feature>
<keyword evidence="2 7" id="KW-0732">Signal</keyword>
<dbReference type="Gene3D" id="3.40.50.1700">
    <property type="entry name" value="Glycoside hydrolase family 3 C-terminal domain"/>
    <property type="match status" value="1"/>
</dbReference>
<dbReference type="PANTHER" id="PTHR42721">
    <property type="entry name" value="SUGAR HYDROLASE-RELATED"/>
    <property type="match status" value="1"/>
</dbReference>
<evidence type="ECO:0000256" key="4">
    <source>
        <dbReference type="ARBA" id="ARBA00031448"/>
    </source>
</evidence>
<sequence>MRKLLRATLAASVGIMALAGPLAQPAVSQSAAATTAAAATDTTARPPADAPYRNASLPTAVRVADLLSRMTLEEKVAQIITVWDDKEEIQAADNTFDPARASARYPDGIGQIARPSDIGGPTSPRVVRRRNIEDSVQYVIDAQRWAIENTRLGIPVLFHEESLHGLAARDATAFPQAIGLASTWDPDLVREVNDLIAAEVRARGVHMVLSPVVDVARDPRWGRIEETFGEDPFLVGELGVASVEGLQGVGTDPHIGEGQVLATLKHMTGHGQPESGTNVGPAPISERTLREMFFPPFHEVVRRTGISAVMASYNEIDGIPSHANGWLLNDVLRGEWGYQGAVVSDYYAIEDLQRVHHIAGSYREAAEISLAAGVDVDLPQGAGFQHLVQSVREGTVRMEAVDRAVARFLTMKFNAGLFENPWPDLAEAQRSNMAEGVALARRAAERSLILLKNDNATLPLALPEAGGERPTIAVIGPNADVARLGGYYGEPRVAVSPLEGIRALVGDRANIVHAQGVEIVQGDSDWWDDPVVLGDPAENRRRIAAAVEAARDADTIVLFIGDTEKTSREGWAANHLGDRTDLDLVGEQNELFSALKALGKPIVAVLVNGRPPSYPLIAAEADAILETWYAGEQQGSAIADALFGRVNPGGKLPVSVAREVGQLPIFYNYKPSARRGYLFAEVSPLYPFGFGLSYTTFAFGAPQLSATTIRGGEGVTVTVPVTNSGSMAGDEVVQVYLRDNISSVTRPVKELVGFQRVTLQPGETRQVAITIRPDAFALWNREMQRVVEPGEFTIMVGPNSADLTSVALTVAE</sequence>
<dbReference type="PANTHER" id="PTHR42721:SF3">
    <property type="entry name" value="BETA-D-XYLOSIDASE 5-RELATED"/>
    <property type="match status" value="1"/>
</dbReference>
<keyword evidence="3" id="KW-0378">Hydrolase</keyword>
<dbReference type="SUPFAM" id="SSF51445">
    <property type="entry name" value="(Trans)glycosidases"/>
    <property type="match status" value="1"/>
</dbReference>
<dbReference type="SMART" id="SM01217">
    <property type="entry name" value="Fn3_like"/>
    <property type="match status" value="1"/>
</dbReference>
<dbReference type="Proteomes" id="UP000466966">
    <property type="component" value="Unassembled WGS sequence"/>
</dbReference>
<evidence type="ECO:0000313" key="10">
    <source>
        <dbReference type="Proteomes" id="UP000466966"/>
    </source>
</evidence>
<reference evidence="9 10" key="1">
    <citation type="submission" date="2019-12" db="EMBL/GenBank/DDBJ databases">
        <title>Genomic-based taxomic classification of the family Erythrobacteraceae.</title>
        <authorList>
            <person name="Xu L."/>
        </authorList>
    </citation>
    <scope>NUCLEOTIDE SEQUENCE [LARGE SCALE GENOMIC DNA]</scope>
    <source>
        <strain evidence="9 10">M0322</strain>
    </source>
</reference>
<dbReference type="GO" id="GO:0031222">
    <property type="term" value="P:arabinan catabolic process"/>
    <property type="evidence" value="ECO:0007669"/>
    <property type="project" value="TreeGrafter"/>
</dbReference>
<dbReference type="InterPro" id="IPR036881">
    <property type="entry name" value="Glyco_hydro_3_C_sf"/>
</dbReference>
<name>A0A844YV23_9SPHN</name>
<accession>A0A844YV23</accession>
<dbReference type="InterPro" id="IPR044993">
    <property type="entry name" value="BXL"/>
</dbReference>
<dbReference type="InterPro" id="IPR002772">
    <property type="entry name" value="Glyco_hydro_3_C"/>
</dbReference>
<evidence type="ECO:0000313" key="9">
    <source>
        <dbReference type="EMBL" id="MXO70691.1"/>
    </source>
</evidence>
<evidence type="ECO:0000259" key="8">
    <source>
        <dbReference type="SMART" id="SM01217"/>
    </source>
</evidence>
<dbReference type="Pfam" id="PF01915">
    <property type="entry name" value="Glyco_hydro_3_C"/>
    <property type="match status" value="1"/>
</dbReference>
<dbReference type="SUPFAM" id="SSF52279">
    <property type="entry name" value="Beta-D-glucan exohydrolase, C-terminal domain"/>
    <property type="match status" value="1"/>
</dbReference>
<dbReference type="Gene3D" id="2.60.40.10">
    <property type="entry name" value="Immunoglobulins"/>
    <property type="match status" value="1"/>
</dbReference>
<evidence type="ECO:0000256" key="7">
    <source>
        <dbReference type="SAM" id="SignalP"/>
    </source>
</evidence>
<comment type="similarity">
    <text evidence="1">Belongs to the glycosyl hydrolase 3 family.</text>
</comment>
<dbReference type="OrthoDB" id="9781691at2"/>
<evidence type="ECO:0000256" key="6">
    <source>
        <dbReference type="ARBA" id="ARBA00032594"/>
    </source>
</evidence>
<dbReference type="InterPro" id="IPR001764">
    <property type="entry name" value="Glyco_hydro_3_N"/>
</dbReference>
<keyword evidence="10" id="KW-1185">Reference proteome</keyword>
<evidence type="ECO:0000256" key="3">
    <source>
        <dbReference type="ARBA" id="ARBA00022801"/>
    </source>
</evidence>
<dbReference type="InterPro" id="IPR017853">
    <property type="entry name" value="GH"/>
</dbReference>
<dbReference type="GO" id="GO:0046556">
    <property type="term" value="F:alpha-L-arabinofuranosidase activity"/>
    <property type="evidence" value="ECO:0007669"/>
    <property type="project" value="TreeGrafter"/>
</dbReference>
<gene>
    <name evidence="9" type="ORF">GRI99_03475</name>
</gene>
<dbReference type="PRINTS" id="PR00133">
    <property type="entry name" value="GLHYDRLASE3"/>
</dbReference>
<feature type="chain" id="PRO_5032490907" description="Beta-D-glucoside glucohydrolase" evidence="7">
    <location>
        <begin position="20"/>
        <end position="812"/>
    </location>
</feature>
<dbReference type="GO" id="GO:0045493">
    <property type="term" value="P:xylan catabolic process"/>
    <property type="evidence" value="ECO:0007669"/>
    <property type="project" value="InterPro"/>
</dbReference>
<dbReference type="InterPro" id="IPR036962">
    <property type="entry name" value="Glyco_hydro_3_N_sf"/>
</dbReference>
<feature type="signal peptide" evidence="7">
    <location>
        <begin position="1"/>
        <end position="19"/>
    </location>
</feature>
<dbReference type="InterPro" id="IPR026891">
    <property type="entry name" value="Fn3-like"/>
</dbReference>
<dbReference type="FunFam" id="2.60.40.10:FF:000495">
    <property type="entry name" value="Periplasmic beta-glucosidase"/>
    <property type="match status" value="1"/>
</dbReference>
<proteinExistence type="inferred from homology"/>
<dbReference type="InterPro" id="IPR013783">
    <property type="entry name" value="Ig-like_fold"/>
</dbReference>
<protein>
    <recommendedName>
        <fullName evidence="6">Beta-D-glucoside glucohydrolase</fullName>
    </recommendedName>
    <alternativeName>
        <fullName evidence="4">Cellobiase</fullName>
    </alternativeName>
    <alternativeName>
        <fullName evidence="5">Gentiobiase</fullName>
    </alternativeName>
</protein>
<evidence type="ECO:0000256" key="2">
    <source>
        <dbReference type="ARBA" id="ARBA00022729"/>
    </source>
</evidence>
<dbReference type="Pfam" id="PF00933">
    <property type="entry name" value="Glyco_hydro_3"/>
    <property type="match status" value="1"/>
</dbReference>
<organism evidence="9 10">
    <name type="scientific">Alteraurantiacibacter buctensis</name>
    <dbReference type="NCBI Taxonomy" id="1503981"/>
    <lineage>
        <taxon>Bacteria</taxon>
        <taxon>Pseudomonadati</taxon>
        <taxon>Pseudomonadota</taxon>
        <taxon>Alphaproteobacteria</taxon>
        <taxon>Sphingomonadales</taxon>
        <taxon>Erythrobacteraceae</taxon>
        <taxon>Alteraurantiacibacter</taxon>
    </lineage>
</organism>
<evidence type="ECO:0000256" key="1">
    <source>
        <dbReference type="ARBA" id="ARBA00005336"/>
    </source>
</evidence>
<evidence type="ECO:0000256" key="5">
    <source>
        <dbReference type="ARBA" id="ARBA00032194"/>
    </source>
</evidence>
<comment type="caution">
    <text evidence="9">The sequence shown here is derived from an EMBL/GenBank/DDBJ whole genome shotgun (WGS) entry which is preliminary data.</text>
</comment>